<dbReference type="Proteomes" id="UP000718571">
    <property type="component" value="Unassembled WGS sequence"/>
</dbReference>
<sequence length="71" mass="8403">MDSFSDNTAKQLINKIRINFNSTSVYKGKNRTLEFTLLDNIRKLADYVSDRSNVLEFYIPEVKIDRNDDIW</sequence>
<dbReference type="EMBL" id="JADFAR010000005">
    <property type="protein sequence ID" value="MBE5728337.1"/>
    <property type="molecule type" value="Genomic_DNA"/>
</dbReference>
<name>A0A8T3UY15_9ARCH</name>
<dbReference type="AlphaFoldDB" id="A0A8T3UY15"/>
<evidence type="ECO:0000313" key="2">
    <source>
        <dbReference type="Proteomes" id="UP000718571"/>
    </source>
</evidence>
<organism evidence="1 2">
    <name type="scientific">Candidatus Acidifodinimicrobium mancum</name>
    <dbReference type="NCBI Taxonomy" id="2898728"/>
    <lineage>
        <taxon>Archaea</taxon>
        <taxon>Candidatus Parvarchaeota</taxon>
        <taxon>Candidatus Acidifodinimicrobiaceae</taxon>
        <taxon>Candidatus Acidifodinimicrobium</taxon>
    </lineage>
</organism>
<evidence type="ECO:0000313" key="1">
    <source>
        <dbReference type="EMBL" id="MBE5728337.1"/>
    </source>
</evidence>
<accession>A0A8T3UY15</accession>
<protein>
    <submittedName>
        <fullName evidence="1">Uncharacterized protein</fullName>
    </submittedName>
</protein>
<proteinExistence type="predicted"/>
<gene>
    <name evidence="1" type="ORF">IHE51_00565</name>
</gene>
<comment type="caution">
    <text evidence="1">The sequence shown here is derived from an EMBL/GenBank/DDBJ whole genome shotgun (WGS) entry which is preliminary data.</text>
</comment>
<reference evidence="1 2" key="1">
    <citation type="submission" date="2020-09" db="EMBL/GenBank/DDBJ databases">
        <title>Genomic characterization of a novel Parvarchaeota family in acid mine drainage sediments.</title>
        <authorList>
            <person name="Luo Z.-H."/>
        </authorList>
    </citation>
    <scope>NUCLEOTIDE SEQUENCE [LARGE SCALE GENOMIC DNA]</scope>
    <source>
        <strain evidence="1">MAS1_bins.189</strain>
    </source>
</reference>